<accession>A0A852X1V5</accession>
<reference evidence="2 3" key="1">
    <citation type="submission" date="2020-07" db="EMBL/GenBank/DDBJ databases">
        <title>Sequencing the genomes of 1000 actinobacteria strains.</title>
        <authorList>
            <person name="Klenk H.-P."/>
        </authorList>
    </citation>
    <scope>NUCLEOTIDE SEQUENCE [LARGE SCALE GENOMIC DNA]</scope>
    <source>
        <strain evidence="2 3">DSM 24723</strain>
    </source>
</reference>
<dbReference type="AlphaFoldDB" id="A0A852X1V5"/>
<feature type="domain" description="Intermembrane lipid transfer protein VPS13-like C-terminal" evidence="1">
    <location>
        <begin position="51"/>
        <end position="103"/>
    </location>
</feature>
<evidence type="ECO:0000259" key="1">
    <source>
        <dbReference type="Pfam" id="PF25037"/>
    </source>
</evidence>
<dbReference type="RefSeq" id="WP_179461926.1">
    <property type="nucleotide sequence ID" value="NZ_JACBZX010000001.1"/>
</dbReference>
<dbReference type="EMBL" id="JACBZX010000001">
    <property type="protein sequence ID" value="NYG36418.1"/>
    <property type="molecule type" value="Genomic_DNA"/>
</dbReference>
<proteinExistence type="predicted"/>
<evidence type="ECO:0000313" key="3">
    <source>
        <dbReference type="Proteomes" id="UP000592181"/>
    </source>
</evidence>
<protein>
    <recommendedName>
        <fullName evidence="1">Intermembrane lipid transfer protein VPS13-like C-terminal domain-containing protein</fullName>
    </recommendedName>
</protein>
<sequence>MPEGSSDTLWSLIAADKRCTQRAVALGLWQLVDDVLGDGEVVHALLYRVTKNDTRPVLLVTDQRILAARRRAFRGWQVEHEVASRDVVGATWRARGITLRVEVHARAGPGFTVKTRVEPWAKEVVALIDHLVAGGAPPRAG</sequence>
<dbReference type="Pfam" id="PF25037">
    <property type="entry name" value="VPS13_C"/>
    <property type="match status" value="1"/>
</dbReference>
<gene>
    <name evidence="2" type="ORF">BJY28_000887</name>
</gene>
<name>A0A852X1V5_9MICO</name>
<dbReference type="Proteomes" id="UP000592181">
    <property type="component" value="Unassembled WGS sequence"/>
</dbReference>
<keyword evidence="3" id="KW-1185">Reference proteome</keyword>
<evidence type="ECO:0000313" key="2">
    <source>
        <dbReference type="EMBL" id="NYG36418.1"/>
    </source>
</evidence>
<dbReference type="InterPro" id="IPR056748">
    <property type="entry name" value="VPS13-like_C"/>
</dbReference>
<comment type="caution">
    <text evidence="2">The sequence shown here is derived from an EMBL/GenBank/DDBJ whole genome shotgun (WGS) entry which is preliminary data.</text>
</comment>
<organism evidence="2 3">
    <name type="scientific">Janibacter alkaliphilus</name>
    <dbReference type="NCBI Taxonomy" id="1069963"/>
    <lineage>
        <taxon>Bacteria</taxon>
        <taxon>Bacillati</taxon>
        <taxon>Actinomycetota</taxon>
        <taxon>Actinomycetes</taxon>
        <taxon>Micrococcales</taxon>
        <taxon>Intrasporangiaceae</taxon>
        <taxon>Janibacter</taxon>
    </lineage>
</organism>